<sequence length="79" mass="9087">MAVNFCTHGRYPPRDDEDDPRDGDLEGKESDQEKPLRVREGENIPAILVTEKRKAHECRESSDTRELEEEAGEEESSRD</sequence>
<feature type="compositionally biased region" description="Acidic residues" evidence="1">
    <location>
        <begin position="66"/>
        <end position="79"/>
    </location>
</feature>
<dbReference type="Proteomes" id="UP000233551">
    <property type="component" value="Unassembled WGS sequence"/>
</dbReference>
<name>A0A2I0JBP3_PUNGR</name>
<evidence type="ECO:0000313" key="2">
    <source>
        <dbReference type="EMBL" id="PKI53669.1"/>
    </source>
</evidence>
<keyword evidence="3" id="KW-1185">Reference proteome</keyword>
<feature type="compositionally biased region" description="Basic and acidic residues" evidence="1">
    <location>
        <begin position="22"/>
        <end position="42"/>
    </location>
</feature>
<evidence type="ECO:0000256" key="1">
    <source>
        <dbReference type="SAM" id="MobiDB-lite"/>
    </source>
</evidence>
<protein>
    <submittedName>
        <fullName evidence="2">Uncharacterized protein</fullName>
    </submittedName>
</protein>
<dbReference type="EMBL" id="PGOL01001843">
    <property type="protein sequence ID" value="PKI53669.1"/>
    <property type="molecule type" value="Genomic_DNA"/>
</dbReference>
<comment type="caution">
    <text evidence="2">The sequence shown here is derived from an EMBL/GenBank/DDBJ whole genome shotgun (WGS) entry which is preliminary data.</text>
</comment>
<accession>A0A2I0JBP3</accession>
<feature type="compositionally biased region" description="Basic and acidic residues" evidence="1">
    <location>
        <begin position="50"/>
        <end position="65"/>
    </location>
</feature>
<organism evidence="2 3">
    <name type="scientific">Punica granatum</name>
    <name type="common">Pomegranate</name>
    <dbReference type="NCBI Taxonomy" id="22663"/>
    <lineage>
        <taxon>Eukaryota</taxon>
        <taxon>Viridiplantae</taxon>
        <taxon>Streptophyta</taxon>
        <taxon>Embryophyta</taxon>
        <taxon>Tracheophyta</taxon>
        <taxon>Spermatophyta</taxon>
        <taxon>Magnoliopsida</taxon>
        <taxon>eudicotyledons</taxon>
        <taxon>Gunneridae</taxon>
        <taxon>Pentapetalae</taxon>
        <taxon>rosids</taxon>
        <taxon>malvids</taxon>
        <taxon>Myrtales</taxon>
        <taxon>Lythraceae</taxon>
        <taxon>Punica</taxon>
    </lineage>
</organism>
<proteinExistence type="predicted"/>
<gene>
    <name evidence="2" type="ORF">CRG98_025910</name>
</gene>
<reference evidence="2 3" key="1">
    <citation type="submission" date="2017-11" db="EMBL/GenBank/DDBJ databases">
        <title>De-novo sequencing of pomegranate (Punica granatum L.) genome.</title>
        <authorList>
            <person name="Akparov Z."/>
            <person name="Amiraslanov A."/>
            <person name="Hajiyeva S."/>
            <person name="Abbasov M."/>
            <person name="Kaur K."/>
            <person name="Hamwieh A."/>
            <person name="Solovyev V."/>
            <person name="Salamov A."/>
            <person name="Braich B."/>
            <person name="Kosarev P."/>
            <person name="Mahmoud A."/>
            <person name="Hajiyev E."/>
            <person name="Babayeva S."/>
            <person name="Izzatullayeva V."/>
            <person name="Mammadov A."/>
            <person name="Mammadov A."/>
            <person name="Sharifova S."/>
            <person name="Ojaghi J."/>
            <person name="Eynullazada K."/>
            <person name="Bayramov B."/>
            <person name="Abdulazimova A."/>
            <person name="Shahmuradov I."/>
        </authorList>
    </citation>
    <scope>NUCLEOTIDE SEQUENCE [LARGE SCALE GENOMIC DNA]</scope>
    <source>
        <strain evidence="3">cv. AG2017</strain>
        <tissue evidence="2">Leaf</tissue>
    </source>
</reference>
<dbReference type="AlphaFoldDB" id="A0A2I0JBP3"/>
<feature type="region of interest" description="Disordered" evidence="1">
    <location>
        <begin position="1"/>
        <end position="79"/>
    </location>
</feature>
<evidence type="ECO:0000313" key="3">
    <source>
        <dbReference type="Proteomes" id="UP000233551"/>
    </source>
</evidence>